<dbReference type="RefSeq" id="WP_010945300.1">
    <property type="nucleotide sequence ID" value="NC_005329.1"/>
</dbReference>
<dbReference type="EMBL" id="AY434675">
    <property type="protein sequence ID" value="AAR87770.1"/>
    <property type="molecule type" value="Genomic_DNA"/>
</dbReference>
<dbReference type="OMA" id="ITPRHFY"/>
<organism evidence="1">
    <name type="scientific">Haemophilus ducreyi</name>
    <dbReference type="NCBI Taxonomy" id="730"/>
    <lineage>
        <taxon>Bacteria</taxon>
        <taxon>Pseudomonadati</taxon>
        <taxon>Pseudomonadota</taxon>
        <taxon>Gammaproteobacteria</taxon>
        <taxon>Pasteurellales</taxon>
        <taxon>Pasteurellaceae</taxon>
        <taxon>Haemophilus</taxon>
    </lineage>
</organism>
<proteinExistence type="predicted"/>
<protein>
    <submittedName>
        <fullName evidence="1">Uncharacterized protein</fullName>
    </submittedName>
</protein>
<gene>
    <name evidence="1" type="primary">orf95</name>
    <name evidence="1" type="ORF">PNAD10008</name>
</gene>
<reference evidence="1" key="2">
    <citation type="journal article" date="2004" name="Infect. Immun.">
        <title>Haemophilus ducreyi strain ATCC 27722 contains a genetic element with homology to the vibrio RS1 element that can replicate as a plasmid and confer NAD independence on haemophilus influenzae.</title>
        <authorList>
            <person name="Munson R.S.Jr."/>
            <person name="Zhong H."/>
            <person name="Mungur R."/>
            <person name="Ray W.C."/>
            <person name="Shea R.J."/>
            <person name="Mahairas G.G."/>
            <person name="Mulks M.H."/>
        </authorList>
    </citation>
    <scope>NUCLEOTIDE SEQUENCE</scope>
    <source>
        <strain evidence="1">ATCC 27722</strain>
        <plasmid evidence="1">pNAD1</plasmid>
    </source>
</reference>
<dbReference type="AlphaFoldDB" id="G1U9W1"/>
<evidence type="ECO:0000313" key="1">
    <source>
        <dbReference type="EMBL" id="AAR87770.1"/>
    </source>
</evidence>
<reference evidence="1" key="1">
    <citation type="journal article" date="2001" name="J. Bacteriol.">
        <title>Identification of a plasmid-encoded gene from Haemophilus ducreyi which confers NAD independence.</title>
        <authorList>
            <person name="Martin P.R."/>
            <person name="Shea R.J."/>
            <person name="Mulks M.H."/>
        </authorList>
    </citation>
    <scope>NUCLEOTIDE SEQUENCE</scope>
    <source>
        <strain evidence="1">ATCC 27722</strain>
        <plasmid evidence="1">pNAD1</plasmid>
    </source>
</reference>
<keyword evidence="1" id="KW-0614">Plasmid</keyword>
<sequence>MADIILKDITPRHFYETVKILKTTDYHIYITLNTLEIRFSYNHFETADITQIRFEQLEHVRDFLQQLVHTSVPIDLDEFLNAYRYTPRHKSYKRK</sequence>
<dbReference type="PATRIC" id="fig|730.14.peg.1233"/>
<geneLocation type="plasmid" evidence="1">
    <name>pNAD1</name>
</geneLocation>
<accession>G1U9W1</accession>
<name>G1U9W1_HAEDC</name>